<keyword evidence="6" id="KW-1185">Reference proteome</keyword>
<sequence>MSEEQETKAAAETPKTETEQDGATKAEEAADKTPEEPPKEMRAVVLTGFGGLKTVKIQKKPEPATLAEGDVLIRVKSCGVNFLDVMARLGLLDSLPKSPFIMGFECAGVVEKVHDNVENFKVGDRVMALPEYGAWAELVAVPQQYVFTIPAELSFSEATAFMTSFVIAHILLFDLGGLAPGKSVLIDSAGGGVGQAVAQLCKTVKDVVVFGVASKVKHEAIKSSVDHVLERGTDYLSEVRKVSPEGVDLFLDCVYGEDCNKGYSALKPLGRYVLYGSSGIVTGETKSLFSAARSWWQVDKIIPIKLFDENKTLSGLNLRRLLHQQNGTAYIKSTYEKVLALWKDKKITPVIDSTFALEDVAEAMQTIHDRKNVGRIVLDLSLEPKPKPATPAKGKAKNNDKDEKKKEEDENKENKDSPDAEKKENAS</sequence>
<dbReference type="Gene3D" id="3.90.180.10">
    <property type="entry name" value="Medium-chain alcohol dehydrogenases, catalytic domain"/>
    <property type="match status" value="1"/>
</dbReference>
<dbReference type="AlphaFoldDB" id="A0A482X4T5"/>
<dbReference type="GO" id="GO:0016491">
    <property type="term" value="F:oxidoreductase activity"/>
    <property type="evidence" value="ECO:0007669"/>
    <property type="project" value="UniProtKB-KW"/>
</dbReference>
<dbReference type="CDD" id="cd08275">
    <property type="entry name" value="MDR3"/>
    <property type="match status" value="1"/>
</dbReference>
<dbReference type="Gene3D" id="3.40.50.720">
    <property type="entry name" value="NAD(P)-binding Rossmann-like Domain"/>
    <property type="match status" value="1"/>
</dbReference>
<accession>A0A482X4T5</accession>
<evidence type="ECO:0000256" key="2">
    <source>
        <dbReference type="ARBA" id="ARBA00023002"/>
    </source>
</evidence>
<dbReference type="Pfam" id="PF13602">
    <property type="entry name" value="ADH_zinc_N_2"/>
    <property type="match status" value="1"/>
</dbReference>
<dbReference type="SUPFAM" id="SSF51735">
    <property type="entry name" value="NAD(P)-binding Rossmann-fold domains"/>
    <property type="match status" value="1"/>
</dbReference>
<dbReference type="OrthoDB" id="203908at2759"/>
<feature type="domain" description="Enoyl reductase (ER)" evidence="4">
    <location>
        <begin position="50"/>
        <end position="378"/>
    </location>
</feature>
<dbReference type="InterPro" id="IPR013154">
    <property type="entry name" value="ADH-like_N"/>
</dbReference>
<dbReference type="GO" id="GO:0008270">
    <property type="term" value="F:zinc ion binding"/>
    <property type="evidence" value="ECO:0007669"/>
    <property type="project" value="InterPro"/>
</dbReference>
<dbReference type="InterPro" id="IPR052100">
    <property type="entry name" value="SV-ATPase_mito-regulator"/>
</dbReference>
<evidence type="ECO:0000256" key="3">
    <source>
        <dbReference type="SAM" id="MobiDB-lite"/>
    </source>
</evidence>
<feature type="region of interest" description="Disordered" evidence="3">
    <location>
        <begin position="1"/>
        <end position="41"/>
    </location>
</feature>
<dbReference type="InParanoid" id="A0A482X4T5"/>
<organism evidence="5 6">
    <name type="scientific">Laodelphax striatellus</name>
    <name type="common">Small brown planthopper</name>
    <name type="synonym">Delphax striatella</name>
    <dbReference type="NCBI Taxonomy" id="195883"/>
    <lineage>
        <taxon>Eukaryota</taxon>
        <taxon>Metazoa</taxon>
        <taxon>Ecdysozoa</taxon>
        <taxon>Arthropoda</taxon>
        <taxon>Hexapoda</taxon>
        <taxon>Insecta</taxon>
        <taxon>Pterygota</taxon>
        <taxon>Neoptera</taxon>
        <taxon>Paraneoptera</taxon>
        <taxon>Hemiptera</taxon>
        <taxon>Auchenorrhyncha</taxon>
        <taxon>Fulgoroidea</taxon>
        <taxon>Delphacidae</taxon>
        <taxon>Criomorphinae</taxon>
        <taxon>Laodelphax</taxon>
    </lineage>
</organism>
<comment type="caution">
    <text evidence="5">The sequence shown here is derived from an EMBL/GenBank/DDBJ whole genome shotgun (WGS) entry which is preliminary data.</text>
</comment>
<reference evidence="5 6" key="1">
    <citation type="journal article" date="2017" name="Gigascience">
        <title>Genome sequence of the small brown planthopper, Laodelphax striatellus.</title>
        <authorList>
            <person name="Zhu J."/>
            <person name="Jiang F."/>
            <person name="Wang X."/>
            <person name="Yang P."/>
            <person name="Bao Y."/>
            <person name="Zhao W."/>
            <person name="Wang W."/>
            <person name="Lu H."/>
            <person name="Wang Q."/>
            <person name="Cui N."/>
            <person name="Li J."/>
            <person name="Chen X."/>
            <person name="Luo L."/>
            <person name="Yu J."/>
            <person name="Kang L."/>
            <person name="Cui F."/>
        </authorList>
    </citation>
    <scope>NUCLEOTIDE SEQUENCE [LARGE SCALE GENOMIC DNA]</scope>
    <source>
        <strain evidence="5">Lst14</strain>
    </source>
</reference>
<keyword evidence="2" id="KW-0560">Oxidoreductase</keyword>
<dbReference type="SUPFAM" id="SSF50129">
    <property type="entry name" value="GroES-like"/>
    <property type="match status" value="1"/>
</dbReference>
<evidence type="ECO:0000256" key="1">
    <source>
        <dbReference type="ARBA" id="ARBA00010371"/>
    </source>
</evidence>
<feature type="region of interest" description="Disordered" evidence="3">
    <location>
        <begin position="382"/>
        <end position="427"/>
    </location>
</feature>
<feature type="compositionally biased region" description="Basic and acidic residues" evidence="3">
    <location>
        <begin position="397"/>
        <end position="427"/>
    </location>
</feature>
<dbReference type="EMBL" id="QKKF02018119">
    <property type="protein sequence ID" value="RZF40616.1"/>
    <property type="molecule type" value="Genomic_DNA"/>
</dbReference>
<dbReference type="InterPro" id="IPR020843">
    <property type="entry name" value="ER"/>
</dbReference>
<dbReference type="SMR" id="A0A482X4T5"/>
<dbReference type="PANTHER" id="PTHR44054">
    <property type="entry name" value="SYNAPTIC VESICLE MEMBRANE PROTEIN VAT-1 HOMOLOG-LIKE"/>
    <property type="match status" value="1"/>
</dbReference>
<dbReference type="STRING" id="195883.A0A482X4T5"/>
<name>A0A482X4T5_LAOST</name>
<comment type="similarity">
    <text evidence="1">Belongs to the zinc-containing alcohol dehydrogenase family. Quinone oxidoreductase subfamily.</text>
</comment>
<evidence type="ECO:0000259" key="4">
    <source>
        <dbReference type="SMART" id="SM00829"/>
    </source>
</evidence>
<dbReference type="PROSITE" id="PS01162">
    <property type="entry name" value="QOR_ZETA_CRYSTAL"/>
    <property type="match status" value="1"/>
</dbReference>
<proteinExistence type="inferred from homology"/>
<protein>
    <recommendedName>
        <fullName evidence="4">Enoyl reductase (ER) domain-containing protein</fullName>
    </recommendedName>
</protein>
<dbReference type="SMART" id="SM00829">
    <property type="entry name" value="PKS_ER"/>
    <property type="match status" value="1"/>
</dbReference>
<dbReference type="InterPro" id="IPR036291">
    <property type="entry name" value="NAD(P)-bd_dom_sf"/>
</dbReference>
<dbReference type="Pfam" id="PF08240">
    <property type="entry name" value="ADH_N"/>
    <property type="match status" value="1"/>
</dbReference>
<evidence type="ECO:0000313" key="5">
    <source>
        <dbReference type="EMBL" id="RZF40616.1"/>
    </source>
</evidence>
<evidence type="ECO:0000313" key="6">
    <source>
        <dbReference type="Proteomes" id="UP000291343"/>
    </source>
</evidence>
<dbReference type="Proteomes" id="UP000291343">
    <property type="component" value="Unassembled WGS sequence"/>
</dbReference>
<gene>
    <name evidence="5" type="ORF">LSTR_LSTR007499</name>
</gene>
<dbReference type="PANTHER" id="PTHR44054:SF2">
    <property type="entry name" value="SYNAPTIC VESICLE MEMBRANE PROTEIN VAT-1 HOMOLOG-LIKE"/>
    <property type="match status" value="1"/>
</dbReference>
<dbReference type="InterPro" id="IPR011032">
    <property type="entry name" value="GroES-like_sf"/>
</dbReference>
<dbReference type="InterPro" id="IPR002364">
    <property type="entry name" value="Quin_OxRdtase/zeta-crystal_CS"/>
</dbReference>